<dbReference type="PANTHER" id="PTHR42718">
    <property type="entry name" value="MAJOR FACILITATOR SUPERFAMILY MULTIDRUG TRANSPORTER MFSC"/>
    <property type="match status" value="1"/>
</dbReference>
<keyword evidence="4 8" id="KW-0812">Transmembrane</keyword>
<dbReference type="Gene3D" id="1.20.1250.20">
    <property type="entry name" value="MFS general substrate transporter like domains"/>
    <property type="match status" value="1"/>
</dbReference>
<dbReference type="Pfam" id="PF07690">
    <property type="entry name" value="MFS_1"/>
    <property type="match status" value="1"/>
</dbReference>
<gene>
    <name evidence="10" type="primary">norB_6</name>
    <name evidence="10" type="ORF">NCTC11807_00412</name>
</gene>
<dbReference type="InterPro" id="IPR036259">
    <property type="entry name" value="MFS_trans_sf"/>
</dbReference>
<proteinExistence type="inferred from homology"/>
<evidence type="ECO:0000256" key="7">
    <source>
        <dbReference type="ARBA" id="ARBA00040594"/>
    </source>
</evidence>
<evidence type="ECO:0000256" key="8">
    <source>
        <dbReference type="SAM" id="Phobius"/>
    </source>
</evidence>
<dbReference type="PROSITE" id="PS50850">
    <property type="entry name" value="MFS"/>
    <property type="match status" value="1"/>
</dbReference>
<reference evidence="10 11" key="1">
    <citation type="submission" date="2018-06" db="EMBL/GenBank/DDBJ databases">
        <authorList>
            <consortium name="Pathogen Informatics"/>
            <person name="Doyle S."/>
        </authorList>
    </citation>
    <scope>NUCLEOTIDE SEQUENCE [LARGE SCALE GENOMIC DNA]</scope>
    <source>
        <strain evidence="10 11">NCTC11807</strain>
    </source>
</reference>
<feature type="transmembrane region" description="Helical" evidence="8">
    <location>
        <begin position="9"/>
        <end position="30"/>
    </location>
</feature>
<dbReference type="SUPFAM" id="SSF103473">
    <property type="entry name" value="MFS general substrate transporter"/>
    <property type="match status" value="1"/>
</dbReference>
<accession>A0A380GXP1</accession>
<dbReference type="GO" id="GO:0005886">
    <property type="term" value="C:plasma membrane"/>
    <property type="evidence" value="ECO:0007669"/>
    <property type="project" value="UniProtKB-SubCell"/>
</dbReference>
<comment type="similarity">
    <text evidence="2">Belongs to the major facilitator superfamily. TCR/Tet family.</text>
</comment>
<keyword evidence="5 8" id="KW-1133">Transmembrane helix</keyword>
<keyword evidence="3" id="KW-0813">Transport</keyword>
<keyword evidence="11" id="KW-1185">Reference proteome</keyword>
<feature type="transmembrane region" description="Helical" evidence="8">
    <location>
        <begin position="75"/>
        <end position="96"/>
    </location>
</feature>
<evidence type="ECO:0000256" key="1">
    <source>
        <dbReference type="ARBA" id="ARBA00004651"/>
    </source>
</evidence>
<evidence type="ECO:0000256" key="3">
    <source>
        <dbReference type="ARBA" id="ARBA00022448"/>
    </source>
</evidence>
<evidence type="ECO:0000313" key="11">
    <source>
        <dbReference type="Proteomes" id="UP000255425"/>
    </source>
</evidence>
<protein>
    <recommendedName>
        <fullName evidence="7">Quinolone resistance protein NorB</fullName>
    </recommendedName>
</protein>
<evidence type="ECO:0000259" key="9">
    <source>
        <dbReference type="PROSITE" id="PS50850"/>
    </source>
</evidence>
<dbReference type="GO" id="GO:0022857">
    <property type="term" value="F:transmembrane transporter activity"/>
    <property type="evidence" value="ECO:0007669"/>
    <property type="project" value="InterPro"/>
</dbReference>
<dbReference type="AlphaFoldDB" id="A0A380GXP1"/>
<dbReference type="Proteomes" id="UP000255425">
    <property type="component" value="Unassembled WGS sequence"/>
</dbReference>
<feature type="transmembrane region" description="Helical" evidence="8">
    <location>
        <begin position="36"/>
        <end position="54"/>
    </location>
</feature>
<evidence type="ECO:0000256" key="6">
    <source>
        <dbReference type="ARBA" id="ARBA00023136"/>
    </source>
</evidence>
<evidence type="ECO:0000256" key="2">
    <source>
        <dbReference type="ARBA" id="ARBA00007520"/>
    </source>
</evidence>
<dbReference type="PANTHER" id="PTHR42718:SF9">
    <property type="entry name" value="MAJOR FACILITATOR SUPERFAMILY MULTIDRUG TRANSPORTER MFSC"/>
    <property type="match status" value="1"/>
</dbReference>
<dbReference type="InterPro" id="IPR011701">
    <property type="entry name" value="MFS"/>
</dbReference>
<keyword evidence="6 8" id="KW-0472">Membrane</keyword>
<evidence type="ECO:0000313" key="10">
    <source>
        <dbReference type="EMBL" id="SUM68070.1"/>
    </source>
</evidence>
<evidence type="ECO:0000256" key="4">
    <source>
        <dbReference type="ARBA" id="ARBA00022692"/>
    </source>
</evidence>
<evidence type="ECO:0000256" key="5">
    <source>
        <dbReference type="ARBA" id="ARBA00022989"/>
    </source>
</evidence>
<sequence>MNKDRQRALSFWSIGSWGGSGFSSIFGGVIATFIGWQWIFIFSIIVSLISIILIKGIPESRNIRPTKDRFDNLGLVLLVVILLSLNIIITQTAQLGLFSEEIVSLGIVFVLLLIIFLIVEHKVMQPLIDFSLFRNRLYSK</sequence>
<feature type="transmembrane region" description="Helical" evidence="8">
    <location>
        <begin position="102"/>
        <end position="119"/>
    </location>
</feature>
<organism evidence="10 11">
    <name type="scientific">Staphylococcus saccharolyticus</name>
    <dbReference type="NCBI Taxonomy" id="33028"/>
    <lineage>
        <taxon>Bacteria</taxon>
        <taxon>Bacillati</taxon>
        <taxon>Bacillota</taxon>
        <taxon>Bacilli</taxon>
        <taxon>Bacillales</taxon>
        <taxon>Staphylococcaceae</taxon>
        <taxon>Staphylococcus</taxon>
    </lineage>
</organism>
<dbReference type="InterPro" id="IPR020846">
    <property type="entry name" value="MFS_dom"/>
</dbReference>
<comment type="subcellular location">
    <subcellularLocation>
        <location evidence="1">Cell membrane</location>
        <topology evidence="1">Multi-pass membrane protein</topology>
    </subcellularLocation>
</comment>
<dbReference type="EMBL" id="UHDZ01000001">
    <property type="protein sequence ID" value="SUM68070.1"/>
    <property type="molecule type" value="Genomic_DNA"/>
</dbReference>
<name>A0A380GXP1_9STAP</name>
<feature type="domain" description="Major facilitator superfamily (MFS) profile" evidence="9">
    <location>
        <begin position="1"/>
        <end position="140"/>
    </location>
</feature>